<sequence>MRAISLPDWAFYPLILLVTAGLIALALVIRPAGTAPIVTDTRVEYRGASLADFISGPGTWASFMPDHPGSPVVRTTSVAPVESANSAGIGFLVPEPFEAAVRGRRIRVSAIVRRTDPSLESLALAYFTAANGDSGWREIALTDEFEPVSFEWSVPRGEVNGQEWIGIWPDPEGGAREVIIRQVSVEILPQD</sequence>
<evidence type="ECO:0000313" key="2">
    <source>
        <dbReference type="Proteomes" id="UP000305451"/>
    </source>
</evidence>
<dbReference type="EMBL" id="SRXV01000003">
    <property type="protein sequence ID" value="TGY92126.1"/>
    <property type="molecule type" value="Genomic_DNA"/>
</dbReference>
<protein>
    <submittedName>
        <fullName evidence="1">Uncharacterized protein</fullName>
    </submittedName>
</protein>
<organism evidence="1 2">
    <name type="scientific">Marinicauda pacifica</name>
    <dbReference type="NCBI Taxonomy" id="1133559"/>
    <lineage>
        <taxon>Bacteria</taxon>
        <taxon>Pseudomonadati</taxon>
        <taxon>Pseudomonadota</taxon>
        <taxon>Alphaproteobacteria</taxon>
        <taxon>Maricaulales</taxon>
        <taxon>Maricaulaceae</taxon>
        <taxon>Marinicauda</taxon>
    </lineage>
</organism>
<accession>A0A4S2H8L8</accession>
<dbReference type="OrthoDB" id="7628405at2"/>
<gene>
    <name evidence="1" type="ORF">E5162_10685</name>
</gene>
<proteinExistence type="predicted"/>
<dbReference type="Proteomes" id="UP000305451">
    <property type="component" value="Unassembled WGS sequence"/>
</dbReference>
<keyword evidence="2" id="KW-1185">Reference proteome</keyword>
<name>A0A4S2H8L8_9PROT</name>
<reference evidence="1 2" key="1">
    <citation type="journal article" date="2013" name="Int. J. Syst. Evol. Microbiol.">
        <title>Marinicauda pacifica gen. nov., sp. nov., a prosthecate alphaproteobacterium of the family Hyphomonadaceae isolated from deep seawater.</title>
        <authorList>
            <person name="Zhang X.Y."/>
            <person name="Li G.W."/>
            <person name="Wang C.S."/>
            <person name="Zhang Y.J."/>
            <person name="Xu X.W."/>
            <person name="Li H."/>
            <person name="Liu A."/>
            <person name="Liu C."/>
            <person name="Xie B.B."/>
            <person name="Qin Q.L."/>
            <person name="Xu Z."/>
            <person name="Chen X.L."/>
            <person name="Zhou B.C."/>
            <person name="Zhang Y.Z."/>
        </authorList>
    </citation>
    <scope>NUCLEOTIDE SEQUENCE [LARGE SCALE GENOMIC DNA]</scope>
    <source>
        <strain evidence="1 2">P-1 km-3</strain>
    </source>
</reference>
<dbReference type="AlphaFoldDB" id="A0A4S2H8L8"/>
<comment type="caution">
    <text evidence="1">The sequence shown here is derived from an EMBL/GenBank/DDBJ whole genome shotgun (WGS) entry which is preliminary data.</text>
</comment>
<evidence type="ECO:0000313" key="1">
    <source>
        <dbReference type="EMBL" id="TGY92126.1"/>
    </source>
</evidence>
<dbReference type="RefSeq" id="WP_135945259.1">
    <property type="nucleotide sequence ID" value="NZ_BMEI01000003.1"/>
</dbReference>